<evidence type="ECO:0000313" key="3">
    <source>
        <dbReference type="EMBL" id="AXB41424.1"/>
    </source>
</evidence>
<evidence type="ECO:0000256" key="2">
    <source>
        <dbReference type="SAM" id="Phobius"/>
    </source>
</evidence>
<proteinExistence type="predicted"/>
<sequence>MRPAAAFGLVPALAGFLVLLGVVSGIDLVNGAVTVDRVVSHGIIVAGFVLLIAVHRQHRENSGPSPAAHDPADDDQTRTSGQHALARPQPRTRRTFRTLFGRDAA</sequence>
<keyword evidence="2" id="KW-0812">Transmembrane</keyword>
<protein>
    <submittedName>
        <fullName evidence="3">Uncharacterized protein</fullName>
    </submittedName>
</protein>
<feature type="transmembrane region" description="Helical" evidence="2">
    <location>
        <begin position="35"/>
        <end position="54"/>
    </location>
</feature>
<keyword evidence="4" id="KW-1185">Reference proteome</keyword>
<evidence type="ECO:0000313" key="4">
    <source>
        <dbReference type="Proteomes" id="UP000250434"/>
    </source>
</evidence>
<dbReference type="Proteomes" id="UP000250434">
    <property type="component" value="Chromosome"/>
</dbReference>
<keyword evidence="2" id="KW-0472">Membrane</keyword>
<dbReference type="KEGG" id="aab:A4R43_01865"/>
<keyword evidence="2" id="KW-1133">Transmembrane helix</keyword>
<dbReference type="EMBL" id="CP015163">
    <property type="protein sequence ID" value="AXB41424.1"/>
    <property type="molecule type" value="Genomic_DNA"/>
</dbReference>
<evidence type="ECO:0000256" key="1">
    <source>
        <dbReference type="SAM" id="MobiDB-lite"/>
    </source>
</evidence>
<gene>
    <name evidence="3" type="ORF">A4R43_01865</name>
</gene>
<name>A0A344L050_9PSEU</name>
<dbReference type="RefSeq" id="WP_113690679.1">
    <property type="nucleotide sequence ID" value="NZ_CP015163.1"/>
</dbReference>
<feature type="region of interest" description="Disordered" evidence="1">
    <location>
        <begin position="60"/>
        <end position="105"/>
    </location>
</feature>
<dbReference type="AlphaFoldDB" id="A0A344L050"/>
<accession>A0A344L050</accession>
<reference evidence="3 4" key="1">
    <citation type="submission" date="2016-04" db="EMBL/GenBank/DDBJ databases">
        <title>Complete genome sequence and analysis of deep-sea sediment isolate, Amycolatopsis sp. WP1.</title>
        <authorList>
            <person name="Wang H."/>
            <person name="Chen S."/>
            <person name="Wu Q."/>
        </authorList>
    </citation>
    <scope>NUCLEOTIDE SEQUENCE [LARGE SCALE GENOMIC DNA]</scope>
    <source>
        <strain evidence="3 4">WP1</strain>
    </source>
</reference>
<organism evidence="3 4">
    <name type="scientific">Amycolatopsis albispora</name>
    <dbReference type="NCBI Taxonomy" id="1804986"/>
    <lineage>
        <taxon>Bacteria</taxon>
        <taxon>Bacillati</taxon>
        <taxon>Actinomycetota</taxon>
        <taxon>Actinomycetes</taxon>
        <taxon>Pseudonocardiales</taxon>
        <taxon>Pseudonocardiaceae</taxon>
        <taxon>Amycolatopsis</taxon>
    </lineage>
</organism>